<dbReference type="AlphaFoldDB" id="A0AAD1ZCA7"/>
<gene>
    <name evidence="2" type="ORF">FPE_LOCUS14244</name>
</gene>
<evidence type="ECO:0000313" key="3">
    <source>
        <dbReference type="Proteomes" id="UP000834106"/>
    </source>
</evidence>
<feature type="region of interest" description="Disordered" evidence="1">
    <location>
        <begin position="352"/>
        <end position="464"/>
    </location>
</feature>
<evidence type="ECO:0000313" key="2">
    <source>
        <dbReference type="EMBL" id="CAI9766814.1"/>
    </source>
</evidence>
<sequence>MDRLIGQSGIGNALAAQSVIGNRQTNACGSTQQPVNGGTNVRVQGTTCGAGQILYSPQRTSSGLGQYHPQNGQNRLTEWGKSGRASLSTEQSLIPLQNPVVPSAMEKSQESSSTASATVPEPVAASTPINTTAQSNLLPTNGNLISLNASSQIPFKLAKNGGNYASWKSQMTNLLFGYGLLGFADGTHPCPTKTDPGYSLWTRQDRLVLLGIQATVNSAICPMINNCTTSADAWNKLETSYANSSNTRMLSIMSSLMSNKKEGKTVATYMSNVKGLVDELALIGHPLNDAQIISYTLNGLGDEFKELTAAVRVRDTPISFEDLYDKLLDEELISNQGVPHEDEVQVTAQLTQKRSIYRGRGGRGGHRSGYNNTTHRFDSNISGQNSQSHHLQFNRQQPSYGRGKHLDNFQAPTDDSSDSIVSPSSPPHLIPTSSTRCPSITQQVTSTPVSPQPASRSSPSQFPLHDVTISTNLPSPPPMVPPIRLYLSNHLA</sequence>
<feature type="compositionally biased region" description="Low complexity" evidence="1">
    <location>
        <begin position="448"/>
        <end position="463"/>
    </location>
</feature>
<feature type="compositionally biased region" description="Polar residues" evidence="1">
    <location>
        <begin position="59"/>
        <end position="76"/>
    </location>
</feature>
<evidence type="ECO:0008006" key="4">
    <source>
        <dbReference type="Google" id="ProtNLM"/>
    </source>
</evidence>
<evidence type="ECO:0000256" key="1">
    <source>
        <dbReference type="SAM" id="MobiDB-lite"/>
    </source>
</evidence>
<name>A0AAD1ZCA7_9LAMI</name>
<dbReference type="EMBL" id="OU503043">
    <property type="protein sequence ID" value="CAI9766814.1"/>
    <property type="molecule type" value="Genomic_DNA"/>
</dbReference>
<protein>
    <recommendedName>
        <fullName evidence="4">Retrotransposon Copia-like N-terminal domain-containing protein</fullName>
    </recommendedName>
</protein>
<feature type="compositionally biased region" description="Polar residues" evidence="1">
    <location>
        <begin position="370"/>
        <end position="399"/>
    </location>
</feature>
<dbReference type="PANTHER" id="PTHR47481:SF9">
    <property type="entry name" value="RETROTRANSPOSON GAG DOMAIN-CONTAINING PROTEIN"/>
    <property type="match status" value="1"/>
</dbReference>
<accession>A0AAD1ZCA7</accession>
<dbReference type="Pfam" id="PF14223">
    <property type="entry name" value="Retrotran_gag_2"/>
    <property type="match status" value="1"/>
</dbReference>
<organism evidence="2 3">
    <name type="scientific">Fraxinus pennsylvanica</name>
    <dbReference type="NCBI Taxonomy" id="56036"/>
    <lineage>
        <taxon>Eukaryota</taxon>
        <taxon>Viridiplantae</taxon>
        <taxon>Streptophyta</taxon>
        <taxon>Embryophyta</taxon>
        <taxon>Tracheophyta</taxon>
        <taxon>Spermatophyta</taxon>
        <taxon>Magnoliopsida</taxon>
        <taxon>eudicotyledons</taxon>
        <taxon>Gunneridae</taxon>
        <taxon>Pentapetalae</taxon>
        <taxon>asterids</taxon>
        <taxon>lamiids</taxon>
        <taxon>Lamiales</taxon>
        <taxon>Oleaceae</taxon>
        <taxon>Oleeae</taxon>
        <taxon>Fraxinus</taxon>
    </lineage>
</organism>
<reference evidence="2" key="1">
    <citation type="submission" date="2023-05" db="EMBL/GenBank/DDBJ databases">
        <authorList>
            <person name="Huff M."/>
        </authorList>
    </citation>
    <scope>NUCLEOTIDE SEQUENCE</scope>
</reference>
<feature type="compositionally biased region" description="Basic residues" evidence="1">
    <location>
        <begin position="355"/>
        <end position="366"/>
    </location>
</feature>
<feature type="region of interest" description="Disordered" evidence="1">
    <location>
        <begin position="102"/>
        <end position="121"/>
    </location>
</feature>
<dbReference type="PANTHER" id="PTHR47481">
    <property type="match status" value="1"/>
</dbReference>
<feature type="compositionally biased region" description="Polar residues" evidence="1">
    <location>
        <begin position="431"/>
        <end position="447"/>
    </location>
</feature>
<proteinExistence type="predicted"/>
<dbReference type="Proteomes" id="UP000834106">
    <property type="component" value="Chromosome 8"/>
</dbReference>
<feature type="region of interest" description="Disordered" evidence="1">
    <location>
        <begin position="59"/>
        <end position="84"/>
    </location>
</feature>
<keyword evidence="3" id="KW-1185">Reference proteome</keyword>